<dbReference type="InterPro" id="IPR003343">
    <property type="entry name" value="Big_2"/>
</dbReference>
<name>A0ABQ0AU25_9FIRM</name>
<dbReference type="Proteomes" id="UP001600894">
    <property type="component" value="Unassembled WGS sequence"/>
</dbReference>
<evidence type="ECO:0000313" key="8">
    <source>
        <dbReference type="Proteomes" id="UP001600894"/>
    </source>
</evidence>
<dbReference type="Pfam" id="PF00041">
    <property type="entry name" value="fn3"/>
    <property type="match status" value="2"/>
</dbReference>
<keyword evidence="2 4" id="KW-0378">Hydrolase</keyword>
<proteinExistence type="inferred from homology"/>
<evidence type="ECO:0000313" key="7">
    <source>
        <dbReference type="EMBL" id="GAA6267535.1"/>
    </source>
</evidence>
<dbReference type="Pfam" id="PF00295">
    <property type="entry name" value="Glyco_hydro_28"/>
    <property type="match status" value="1"/>
</dbReference>
<dbReference type="PANTHER" id="PTHR31339">
    <property type="entry name" value="PECTIN LYASE-RELATED"/>
    <property type="match status" value="1"/>
</dbReference>
<dbReference type="SMART" id="SM00060">
    <property type="entry name" value="FN3"/>
    <property type="match status" value="3"/>
</dbReference>
<dbReference type="Pfam" id="PF02368">
    <property type="entry name" value="Big_2"/>
    <property type="match status" value="1"/>
</dbReference>
<dbReference type="PANTHER" id="PTHR31339:SF9">
    <property type="entry name" value="PLASMIN AND FIBRONECTIN-BINDING PROTEIN A"/>
    <property type="match status" value="1"/>
</dbReference>
<dbReference type="Gene3D" id="2.60.40.10">
    <property type="entry name" value="Immunoglobulins"/>
    <property type="match status" value="3"/>
</dbReference>
<dbReference type="EMBL" id="BAABXL010000001">
    <property type="protein sequence ID" value="GAA6267535.1"/>
    <property type="molecule type" value="Genomic_DNA"/>
</dbReference>
<feature type="compositionally biased region" description="Polar residues" evidence="5">
    <location>
        <begin position="740"/>
        <end position="750"/>
    </location>
</feature>
<feature type="region of interest" description="Disordered" evidence="5">
    <location>
        <begin position="1036"/>
        <end position="1062"/>
    </location>
</feature>
<accession>A0ABQ0AU25</accession>
<dbReference type="SUPFAM" id="SSF49265">
    <property type="entry name" value="Fibronectin type III"/>
    <property type="match status" value="2"/>
</dbReference>
<dbReference type="SUPFAM" id="SSF49373">
    <property type="entry name" value="Invasin/intimin cell-adhesion fragments"/>
    <property type="match status" value="1"/>
</dbReference>
<dbReference type="SMART" id="SM00635">
    <property type="entry name" value="BID_2"/>
    <property type="match status" value="1"/>
</dbReference>
<keyword evidence="8" id="KW-1185">Reference proteome</keyword>
<comment type="similarity">
    <text evidence="1 4">Belongs to the glycosyl hydrolase 28 family.</text>
</comment>
<dbReference type="Gene3D" id="2.60.40.1080">
    <property type="match status" value="1"/>
</dbReference>
<dbReference type="InterPro" id="IPR003961">
    <property type="entry name" value="FN3_dom"/>
</dbReference>
<dbReference type="SUPFAM" id="SSF69360">
    <property type="entry name" value="Cell wall binding repeat"/>
    <property type="match status" value="1"/>
</dbReference>
<dbReference type="InterPro" id="IPR008964">
    <property type="entry name" value="Invasin/intimin_cell_adhesion"/>
</dbReference>
<dbReference type="InterPro" id="IPR012334">
    <property type="entry name" value="Pectin_lyas_fold"/>
</dbReference>
<gene>
    <name evidence="7" type="ORF">F130042H8_05950</name>
</gene>
<dbReference type="CDD" id="cd00063">
    <property type="entry name" value="FN3"/>
    <property type="match status" value="1"/>
</dbReference>
<dbReference type="InterPro" id="IPR036116">
    <property type="entry name" value="FN3_sf"/>
</dbReference>
<comment type="caution">
    <text evidence="7">The sequence shown here is derived from an EMBL/GenBank/DDBJ whole genome shotgun (WGS) entry which is preliminary data.</text>
</comment>
<dbReference type="InterPro" id="IPR000743">
    <property type="entry name" value="Glyco_hydro_28"/>
</dbReference>
<organism evidence="7 8">
    <name type="scientific">Enterocloster alcoholdehydrogenati</name>
    <dbReference type="NCBI Taxonomy" id="2547410"/>
    <lineage>
        <taxon>Bacteria</taxon>
        <taxon>Bacillati</taxon>
        <taxon>Bacillota</taxon>
        <taxon>Clostridia</taxon>
        <taxon>Lachnospirales</taxon>
        <taxon>Lachnospiraceae</taxon>
        <taxon>Enterocloster</taxon>
    </lineage>
</organism>
<evidence type="ECO:0000256" key="5">
    <source>
        <dbReference type="SAM" id="MobiDB-lite"/>
    </source>
</evidence>
<dbReference type="InterPro" id="IPR013783">
    <property type="entry name" value="Ig-like_fold"/>
</dbReference>
<dbReference type="PROSITE" id="PS50853">
    <property type="entry name" value="FN3"/>
    <property type="match status" value="1"/>
</dbReference>
<protein>
    <recommendedName>
        <fullName evidence="6">Fibronectin type-III domain-containing protein</fullName>
    </recommendedName>
</protein>
<sequence length="1207" mass="132453">MSEPRFDKTEGSEDVTNLQVPTLAYDDTSITLVWDKPEKYDEVADYAVYQDGTQIGTARENFAEHADWASTYMDAFYDYYAKKDIDMVNVDIHSYTANQLEPDTSYEFSVVALDAYGNAIGTPASISASTAPSPEVFNVTDFGARSVDEPYHTYDAEKNQFILKNTMSIQAAIDACSEGGKVVIPSGIFMSGALYLKSNMTLELEKGAVLFGSPNADHYDSNYLLYPYSTDTRSWALINAYSSDENGMLENIRITGDGIIDGNGWKYGKSGNIEGDGYSIFYQSRQDGDPKDNNYRLPQWVSGSSSKLYNTPLESSLGILAADATLKAKENGMSEKVAYNNRPNLIVIRGTENVYIGDITVRNPAFHTVAVLDSKNVTSNNVKYTTYDSNNADGIELGNTQNAVVFNNFFDTGDDSINFATGMGKGVQDCEQRPSQNIWTFNNFLREGHGGAIAAGSHTGAGICDMLVEDNVLNHSDMPFRFKSAPANGGGVWDVLIRDCAVGECNQAFVMSTTYSDVNQAVSVEPADKPAEFSNISAYNITVDHVKKNPFSLTADIDYSNLQKPWHTHHDLYFQDITFTNSAMEQELKGIENSVFYNVSFNGEEENADAWNTISVSRGLQFEGNTTMSDSAANAMDAPEWPEDTVLTASPSNASHASSQTAAELEWTGATDFDKIEGYIVETAADGQLIDISAPVENTKFTAEGLCCNVDYTFTVYAIDKTGNKTEGPSVSLKIDSDSDQPLNPPSNRKVSYSGEGYTWASATFANSHKADSRIRGYHVYADGALVKTIYNYELGSKADDDKITLTIGRLLEEKNEVVITAFADNGKTFDYETETVTLSHKYDFKAPEWNSTLRVQEENGNLILSWDEPWDESGIYGYRVYMDGKPVYANENDYFNHVNNCCTTAKTSYTICGADLNIPHTFKVEAADSWWKALNGTGPFHWTRSGPETVWSKAGVSLALSPANAQIAVGDTLQLNAEITPYDTPLIWSSSKPHTVSVDERGLVTGLRPGQTVITVSAGDKTASSVIMVVSKSTPVIPSDSDDSDSYTSSPAPSPSEHTVYDTKKGYVNTVSGVITGNGEHYSHWIPSAENPSLWKLEYADGTFAAGTMKLSPDGNSYEQPSWEMVNGAWYAFGADGFAKSGFLFDPDQSGWFYIDINSGMKTGWQQIENDWYYFSPVSDGSKGKMYVSTSTPDGFLVDENGKYFH</sequence>
<evidence type="ECO:0000256" key="2">
    <source>
        <dbReference type="ARBA" id="ARBA00022801"/>
    </source>
</evidence>
<evidence type="ECO:0000256" key="4">
    <source>
        <dbReference type="RuleBase" id="RU361169"/>
    </source>
</evidence>
<dbReference type="InterPro" id="IPR051801">
    <property type="entry name" value="GH28_Enzymes"/>
</dbReference>
<evidence type="ECO:0000256" key="1">
    <source>
        <dbReference type="ARBA" id="ARBA00008834"/>
    </source>
</evidence>
<dbReference type="SUPFAM" id="SSF51126">
    <property type="entry name" value="Pectin lyase-like"/>
    <property type="match status" value="1"/>
</dbReference>
<dbReference type="Gene3D" id="2.160.20.10">
    <property type="entry name" value="Single-stranded right-handed beta-helix, Pectin lyase-like"/>
    <property type="match status" value="1"/>
</dbReference>
<keyword evidence="3 4" id="KW-0326">Glycosidase</keyword>
<evidence type="ECO:0000259" key="6">
    <source>
        <dbReference type="PROSITE" id="PS50853"/>
    </source>
</evidence>
<feature type="domain" description="Fibronectin type-III" evidence="6">
    <location>
        <begin position="14"/>
        <end position="134"/>
    </location>
</feature>
<dbReference type="Gene3D" id="2.10.270.10">
    <property type="entry name" value="Cholin Binding"/>
    <property type="match status" value="1"/>
</dbReference>
<dbReference type="InterPro" id="IPR011050">
    <property type="entry name" value="Pectin_lyase_fold/virulence"/>
</dbReference>
<reference evidence="7 8" key="1">
    <citation type="submission" date="2024-04" db="EMBL/GenBank/DDBJ databases">
        <title>Defined microbial consortia suppress multidrug-resistant proinflammatory Enterobacteriaceae via ecological control.</title>
        <authorList>
            <person name="Furuichi M."/>
            <person name="Kawaguchi T."/>
            <person name="Pust M."/>
            <person name="Yasuma K."/>
            <person name="Plichta D."/>
            <person name="Hasegawa N."/>
            <person name="Ohya T."/>
            <person name="Bhattarai S."/>
            <person name="Sasajima S."/>
            <person name="Aoto Y."/>
            <person name="Tuganbaev T."/>
            <person name="Yaginuma M."/>
            <person name="Ueda M."/>
            <person name="Okahashi N."/>
            <person name="Amafuji K."/>
            <person name="Kiridooshi Y."/>
            <person name="Sugita K."/>
            <person name="Strazar M."/>
            <person name="Skelly A."/>
            <person name="Suda W."/>
            <person name="Hattori M."/>
            <person name="Nakamoto N."/>
            <person name="Caballero S."/>
            <person name="Norman J."/>
            <person name="Olle B."/>
            <person name="Tanoue T."/>
            <person name="Arita M."/>
            <person name="Bucci V."/>
            <person name="Atarashi K."/>
            <person name="Xavier R."/>
            <person name="Honda K."/>
        </authorList>
    </citation>
    <scope>NUCLEOTIDE SEQUENCE [LARGE SCALE GENOMIC DNA]</scope>
    <source>
        <strain evidence="8">f13</strain>
    </source>
</reference>
<feature type="region of interest" description="Disordered" evidence="5">
    <location>
        <begin position="725"/>
        <end position="750"/>
    </location>
</feature>
<evidence type="ECO:0000256" key="3">
    <source>
        <dbReference type="ARBA" id="ARBA00023295"/>
    </source>
</evidence>